<dbReference type="RefSeq" id="WP_330085988.1">
    <property type="nucleotide sequence ID" value="NZ_JAUGZK010000001.1"/>
</dbReference>
<evidence type="ECO:0000313" key="1">
    <source>
        <dbReference type="EMBL" id="MEE2022619.1"/>
    </source>
</evidence>
<dbReference type="Proteomes" id="UP001339167">
    <property type="component" value="Unassembled WGS sequence"/>
</dbReference>
<sequence length="125" mass="13791">MLNSSQRQLLQLLAIQPLQLKPCFQPEPEITPADVVDDTATGPTLLCPQENHPLVQDVVYLLRQQPDTTPQGLQLGSLYWSILPGSTECTLSGHQLISPELSSLTSSALKRQLWACLSHYLDAND</sequence>
<accession>A0ABU7JA97</accession>
<dbReference type="SUPFAM" id="SSF102220">
    <property type="entry name" value="DNA polymerase III psi subunit"/>
    <property type="match status" value="1"/>
</dbReference>
<evidence type="ECO:0000313" key="2">
    <source>
        <dbReference type="Proteomes" id="UP001339167"/>
    </source>
</evidence>
<keyword evidence="2" id="KW-1185">Reference proteome</keyword>
<name>A0ABU7JA97_9GAMM</name>
<protein>
    <submittedName>
        <fullName evidence="1">Uncharacterized protein</fullName>
    </submittedName>
</protein>
<dbReference type="InterPro" id="IPR036654">
    <property type="entry name" value="DNA_pol_III_psi_sf"/>
</dbReference>
<proteinExistence type="predicted"/>
<dbReference type="EMBL" id="JAUGZK010000001">
    <property type="protein sequence ID" value="MEE2022619.1"/>
    <property type="molecule type" value="Genomic_DNA"/>
</dbReference>
<reference evidence="1 2" key="1">
    <citation type="submission" date="2023-06" db="EMBL/GenBank/DDBJ databases">
        <title>Alkalimonas sp., MEB004 an alkaliphilic bacterium isolated from Lonar Lake, India.</title>
        <authorList>
            <person name="Joshi A."/>
            <person name="Thite S."/>
        </authorList>
    </citation>
    <scope>NUCLEOTIDE SEQUENCE [LARGE SCALE GENOMIC DNA]</scope>
    <source>
        <strain evidence="1 2">MEB004</strain>
    </source>
</reference>
<organism evidence="1 2">
    <name type="scientific">Alkalimonas mucilaginosa</name>
    <dbReference type="NCBI Taxonomy" id="3057676"/>
    <lineage>
        <taxon>Bacteria</taxon>
        <taxon>Pseudomonadati</taxon>
        <taxon>Pseudomonadota</taxon>
        <taxon>Gammaproteobacteria</taxon>
        <taxon>Alkalimonas</taxon>
    </lineage>
</organism>
<gene>
    <name evidence="1" type="ORF">QWF21_00020</name>
</gene>
<comment type="caution">
    <text evidence="1">The sequence shown here is derived from an EMBL/GenBank/DDBJ whole genome shotgun (WGS) entry which is preliminary data.</text>
</comment>